<evidence type="ECO:0000313" key="8">
    <source>
        <dbReference type="Proteomes" id="UP001501000"/>
    </source>
</evidence>
<evidence type="ECO:0000256" key="1">
    <source>
        <dbReference type="ARBA" id="ARBA00001962"/>
    </source>
</evidence>
<keyword evidence="5" id="KW-0408">Iron</keyword>
<dbReference type="PANTHER" id="PTHR11959:SF1">
    <property type="entry name" value="4-HYDROXYPHENYLPYRUVATE DIOXYGENASE"/>
    <property type="match status" value="1"/>
</dbReference>
<keyword evidence="7" id="KW-0223">Dioxygenase</keyword>
<dbReference type="PIRSF" id="PIRSF009283">
    <property type="entry name" value="HPP_dOase"/>
    <property type="match status" value="1"/>
</dbReference>
<dbReference type="SUPFAM" id="SSF54593">
    <property type="entry name" value="Glyoxalase/Bleomycin resistance protein/Dihydroxybiphenyl dioxygenase"/>
    <property type="match status" value="1"/>
</dbReference>
<keyword evidence="3" id="KW-0479">Metal-binding</keyword>
<dbReference type="Proteomes" id="UP001501000">
    <property type="component" value="Unassembled WGS sequence"/>
</dbReference>
<organism evidence="7 8">
    <name type="scientific">Streptomyces gulbargensis</name>
    <dbReference type="NCBI Taxonomy" id="364901"/>
    <lineage>
        <taxon>Bacteria</taxon>
        <taxon>Bacillati</taxon>
        <taxon>Actinomycetota</taxon>
        <taxon>Actinomycetes</taxon>
        <taxon>Kitasatosporales</taxon>
        <taxon>Streptomycetaceae</taxon>
        <taxon>Streptomyces</taxon>
    </lineage>
</organism>
<dbReference type="InterPro" id="IPR037523">
    <property type="entry name" value="VOC_core"/>
</dbReference>
<evidence type="ECO:0000259" key="6">
    <source>
        <dbReference type="PROSITE" id="PS51819"/>
    </source>
</evidence>
<dbReference type="InterPro" id="IPR005956">
    <property type="entry name" value="4OHPhenylPyrv_dOase"/>
</dbReference>
<comment type="caution">
    <text evidence="7">The sequence shown here is derived from an EMBL/GenBank/DDBJ whole genome shotgun (WGS) entry which is preliminary data.</text>
</comment>
<evidence type="ECO:0000256" key="4">
    <source>
        <dbReference type="ARBA" id="ARBA00022737"/>
    </source>
</evidence>
<feature type="domain" description="VOC" evidence="6">
    <location>
        <begin position="145"/>
        <end position="296"/>
    </location>
</feature>
<feature type="domain" description="VOC" evidence="6">
    <location>
        <begin position="3"/>
        <end position="124"/>
    </location>
</feature>
<proteinExistence type="inferred from homology"/>
<dbReference type="InterPro" id="IPR029068">
    <property type="entry name" value="Glyas_Bleomycin-R_OHBP_Dase"/>
</dbReference>
<protein>
    <submittedName>
        <fullName evidence="7">4-hydroxyphenylpyruvate dioxygenase</fullName>
    </submittedName>
</protein>
<evidence type="ECO:0000256" key="5">
    <source>
        <dbReference type="ARBA" id="ARBA00023004"/>
    </source>
</evidence>
<dbReference type="Gene3D" id="3.10.180.10">
    <property type="entry name" value="2,3-Dihydroxybiphenyl 1,2-Dioxygenase, domain 1"/>
    <property type="match status" value="2"/>
</dbReference>
<evidence type="ECO:0000313" key="7">
    <source>
        <dbReference type="EMBL" id="GAA3897740.1"/>
    </source>
</evidence>
<comment type="cofactor">
    <cofactor evidence="1">
        <name>Fe cation</name>
        <dbReference type="ChEBI" id="CHEBI:24875"/>
    </cofactor>
</comment>
<evidence type="ECO:0000256" key="2">
    <source>
        <dbReference type="ARBA" id="ARBA00005877"/>
    </source>
</evidence>
<gene>
    <name evidence="7" type="primary">hppD_1</name>
    <name evidence="7" type="ORF">GCM10022244_05070</name>
</gene>
<dbReference type="NCBIfam" id="TIGR01263">
    <property type="entry name" value="4HPPD"/>
    <property type="match status" value="1"/>
</dbReference>
<dbReference type="RefSeq" id="WP_345278292.1">
    <property type="nucleotide sequence ID" value="NZ_BAABAJ010000001.1"/>
</dbReference>
<name>A0ABP7L9X6_9ACTN</name>
<keyword evidence="8" id="KW-1185">Reference proteome</keyword>
<evidence type="ECO:0000256" key="3">
    <source>
        <dbReference type="ARBA" id="ARBA00022723"/>
    </source>
</evidence>
<dbReference type="CDD" id="cd07250">
    <property type="entry name" value="HPPD_C_like"/>
    <property type="match status" value="1"/>
</dbReference>
<dbReference type="PANTHER" id="PTHR11959">
    <property type="entry name" value="4-HYDROXYPHENYLPYRUVATE DIOXYGENASE"/>
    <property type="match status" value="1"/>
</dbReference>
<dbReference type="GO" id="GO:0051213">
    <property type="term" value="F:dioxygenase activity"/>
    <property type="evidence" value="ECO:0007669"/>
    <property type="project" value="UniProtKB-KW"/>
</dbReference>
<reference evidence="8" key="1">
    <citation type="journal article" date="2019" name="Int. J. Syst. Evol. Microbiol.">
        <title>The Global Catalogue of Microorganisms (GCM) 10K type strain sequencing project: providing services to taxonomists for standard genome sequencing and annotation.</title>
        <authorList>
            <consortium name="The Broad Institute Genomics Platform"/>
            <consortium name="The Broad Institute Genome Sequencing Center for Infectious Disease"/>
            <person name="Wu L."/>
            <person name="Ma J."/>
        </authorList>
    </citation>
    <scope>NUCLEOTIDE SEQUENCE [LARGE SCALE GENOMIC DNA]</scope>
    <source>
        <strain evidence="8">JCM 16956</strain>
    </source>
</reference>
<comment type="similarity">
    <text evidence="2">Belongs to the 4HPPD family.</text>
</comment>
<dbReference type="PROSITE" id="PS51819">
    <property type="entry name" value="VOC"/>
    <property type="match status" value="2"/>
</dbReference>
<dbReference type="Pfam" id="PF13669">
    <property type="entry name" value="Glyoxalase_4"/>
    <property type="match status" value="2"/>
</dbReference>
<keyword evidence="4" id="KW-0677">Repeat</keyword>
<keyword evidence="7" id="KW-0560">Oxidoreductase</keyword>
<dbReference type="EMBL" id="BAABAJ010000001">
    <property type="protein sequence ID" value="GAA3897740.1"/>
    <property type="molecule type" value="Genomic_DNA"/>
</dbReference>
<dbReference type="InterPro" id="IPR041735">
    <property type="entry name" value="4OHPhenylPyrv_dOase_C"/>
</dbReference>
<accession>A0ABP7L9X6</accession>
<sequence>MHDIAYLEFSATDHTSAVDYLTRSFGFTEAASCEEPHRSSTLLRQGDVRIVVTSGPATETYLAAHGDGISDIAFSCADIPAALARAEAAGARRLGPATLSGFGDVRHTLVPRGPHTDVHRGLPDDRPWVTAPSRPGPATEDFVRELDHLAVLVPHGTLHDTVRFYEDAYDLKQYSSEYVEVGAQAMDSIVVRSGSGKVTFTIIEPDATRQSGQVDGFLSRNAGAGVQHPAFLVDDVVAAVRALRARGVRFLTTPDAYYQALTERVGHLQETIDDLRDTHVLADRDEWGYLLQLFTESPYERNTMFFELIQRRGAQGFGAGNIKALYESVERERVSGA</sequence>